<comment type="function">
    <text evidence="1 11">Required for replicative DNA synthesis. This DNA polymerase also exhibits 3' to 5' exonuclease activity.</text>
</comment>
<keyword evidence="12" id="KW-0175">Coiled coil</keyword>
<evidence type="ECO:0000259" key="13">
    <source>
        <dbReference type="SMART" id="SM00479"/>
    </source>
</evidence>
<comment type="catalytic activity">
    <reaction evidence="10 11">
        <text>DNA(n) + a 2'-deoxyribonucleoside 5'-triphosphate = DNA(n+1) + diphosphate</text>
        <dbReference type="Rhea" id="RHEA:22508"/>
        <dbReference type="Rhea" id="RHEA-COMP:17339"/>
        <dbReference type="Rhea" id="RHEA-COMP:17340"/>
        <dbReference type="ChEBI" id="CHEBI:33019"/>
        <dbReference type="ChEBI" id="CHEBI:61560"/>
        <dbReference type="ChEBI" id="CHEBI:173112"/>
        <dbReference type="EC" id="2.7.7.7"/>
    </reaction>
</comment>
<evidence type="ECO:0000256" key="8">
    <source>
        <dbReference type="ARBA" id="ARBA00022839"/>
    </source>
</evidence>
<evidence type="ECO:0000256" key="7">
    <source>
        <dbReference type="ARBA" id="ARBA00022801"/>
    </source>
</evidence>
<keyword evidence="4 11" id="KW-0548">Nucleotidyltransferase</keyword>
<dbReference type="Gene3D" id="1.10.150.700">
    <property type="entry name" value="PolC, middle finger domain"/>
    <property type="match status" value="1"/>
</dbReference>
<keyword evidence="16" id="KW-1185">Reference proteome</keyword>
<dbReference type="InterPro" id="IPR029460">
    <property type="entry name" value="DNAPol_HHH"/>
</dbReference>
<dbReference type="SUPFAM" id="SSF53098">
    <property type="entry name" value="Ribonuclease H-like"/>
    <property type="match status" value="1"/>
</dbReference>
<dbReference type="Gene3D" id="1.10.150.870">
    <property type="match status" value="1"/>
</dbReference>
<dbReference type="InterPro" id="IPR044923">
    <property type="entry name" value="PolC_middle_finger_sf"/>
</dbReference>
<proteinExistence type="inferred from homology"/>
<evidence type="ECO:0000256" key="5">
    <source>
        <dbReference type="ARBA" id="ARBA00022705"/>
    </source>
</evidence>
<dbReference type="EMBL" id="CP103423">
    <property type="protein sequence ID" value="UWD34337.1"/>
    <property type="molecule type" value="Genomic_DNA"/>
</dbReference>
<dbReference type="NCBIfam" id="TIGR01405">
    <property type="entry name" value="polC_Gram_pos"/>
    <property type="match status" value="1"/>
</dbReference>
<dbReference type="EC" id="2.7.7.7" evidence="11"/>
<dbReference type="SUPFAM" id="SSF81585">
    <property type="entry name" value="PsbU/PolX domain-like"/>
    <property type="match status" value="1"/>
</dbReference>
<dbReference type="NCBIfam" id="TIGR00573">
    <property type="entry name" value="dnaq"/>
    <property type="match status" value="1"/>
</dbReference>
<sequence>MLDQTFKKFCQEIDFQIPNELLGAQVIEVSQKNSFFVVSLLLQELIPIDIFKKFYYKIRNANIKFDLKISYFDTSKKQHFVKDYFEYAYLLASSNFWPLENRKIEFSQEGIYKIFIYTELEKDDSYNNIIKNYMQNWGFINFEIEYILDKEWEKETNKKREELIQLEKKREKTIKEETIKSISSQKKDFTFYEKSKSYIEMNIKDALETEEYNVSVSGEIFKKDIQKTKTDLWIVTLTITDYQEAIKVKIFAKTLEEKEIQEGFVPKKYITVYGNCVKDDYTRSKIIRAKKVELIEVNKIQRQDLETNKRVELYARTNMSAMDGISSAKEYIEEIARLKHTSLGIADLDSAQAFPDLFHEAKKHGIKAIYGTTFKAIEYNNNAILNPIKNIELKNARYIVFDLETTGFSPIYNEIIEFGCVVIENGKVINSHQFFIKPTKPLPRKIIELTKITEKDVENAISQEEGIKKIYDILKNSIAVAHNSNFDIGFVNEKINFFGLPKLNIMTIDTLVVSWILSPEAKRFRMENIATRAGINYDPTIAHRADYDADVLAKVWLNYLLELENKNIKTTFDLRDYEDDKLHSKKFSNEVVIYAKNQEGLKELFKIISKSSTETFYNAPKIFFDKFQKSENLLIASGTLNSILIQKAFYSTNEIIEQEIEKYDVVFIPPIRDFIHWIRREKILEEDIKKGLINLVNLAKKKNIPVVAVSDCRYIEENQKTLHEIYINAKGLGGVRHYLFDYEDKNPKYPLQNFLTTEEMYKEFSFLGDFNLIKEVVVTNSNKIASEFEYIEVIKDKLYAPIFDNSRENLEKLVYKTAKEKYGEVLPKIVKERIEKELNPILKHGFDVIYWISHKLVAKSLNDGYLVGSRGSVGSSLVATMAGITEVNPLKPHYICKQCKYSEFFEDEEYLSGFDLEDKECENCKIPLDKDGHNIPFETFLGFDADKVPDIDLNFSGDYQNIIHKEVRDVFGEEHTFRAGTISTNKEKTVFGYLRDQIERGLGNYSSNFMEFLAHKAEGVKRTTGQHPGGIIIIPKEFEIEDFTPINFPANNDSSSWKTTHFDFHSIHDNVLKLDLLGHDDPTAIKMLETLTNIKAQDIPKSDPKIISLFSSTEALGITPEDISGETTGAMGIPEFGTNFVRQMLKTATVKSFADLVVISGLSHGEAVWKGNAEDLIVNNNLNFKDVVSCRDNIMGFLIQKGIEPLKSFKIMEQVRKGKSITKEEETLLTSHNVPDWYIDSLKKIRYLFPKAHATAYVIMAWRIAYFKLYHPLAYYATYFTTRADFSDIETLVAGKDSITEKIRELKAREFAKNKESQLSAKEKSLIPILSIAEEMYARGFSISNIDIMKSKATQWILDHSNKTLIPPFITIDGLGEAVATSIETARAEGNFSSIEDLKNRTSLNKTILKKIKDLGILNHLNETDQKTLF</sequence>
<keyword evidence="8 11" id="KW-0269">Exonuclease</keyword>
<evidence type="ECO:0000313" key="15">
    <source>
        <dbReference type="EMBL" id="UWD34337.1"/>
    </source>
</evidence>
<dbReference type="HAMAP" id="MF_00356">
    <property type="entry name" value="DNApol_PolC"/>
    <property type="match status" value="1"/>
</dbReference>
<dbReference type="CDD" id="cd04484">
    <property type="entry name" value="polC_OBF"/>
    <property type="match status" value="1"/>
</dbReference>
<dbReference type="Pfam" id="PF00929">
    <property type="entry name" value="RNase_T"/>
    <property type="match status" value="1"/>
</dbReference>
<dbReference type="InterPro" id="IPR006054">
    <property type="entry name" value="DnaQ"/>
</dbReference>
<dbReference type="Gene3D" id="2.40.50.140">
    <property type="entry name" value="Nucleic acid-binding proteins"/>
    <property type="match status" value="1"/>
</dbReference>
<dbReference type="Proteomes" id="UP001058364">
    <property type="component" value="Chromosome"/>
</dbReference>
<dbReference type="SMART" id="SM00479">
    <property type="entry name" value="EXOIII"/>
    <property type="match status" value="1"/>
</dbReference>
<comment type="similarity">
    <text evidence="11">Belongs to the DNA polymerase type-C family. PolC subfamily.</text>
</comment>
<dbReference type="InterPro" id="IPR004013">
    <property type="entry name" value="PHP_dom"/>
</dbReference>
<feature type="domain" description="Exonuclease" evidence="13">
    <location>
        <begin position="397"/>
        <end position="565"/>
    </location>
</feature>
<evidence type="ECO:0000256" key="4">
    <source>
        <dbReference type="ARBA" id="ARBA00022695"/>
    </source>
</evidence>
<keyword evidence="2 11" id="KW-0963">Cytoplasm</keyword>
<dbReference type="Pfam" id="PF14579">
    <property type="entry name" value="HHH_6"/>
    <property type="match status" value="1"/>
</dbReference>
<dbReference type="NCBIfam" id="NF001688">
    <property type="entry name" value="PRK00448.1"/>
    <property type="match status" value="1"/>
</dbReference>
<evidence type="ECO:0000256" key="2">
    <source>
        <dbReference type="ARBA" id="ARBA00022490"/>
    </source>
</evidence>
<dbReference type="Gene3D" id="6.10.140.1510">
    <property type="match status" value="1"/>
</dbReference>
<protein>
    <recommendedName>
        <fullName evidence="11">DNA polymerase III PolC-type</fullName>
        <shortName evidence="11">PolIII</shortName>
        <ecNumber evidence="11">2.7.7.7</ecNumber>
    </recommendedName>
</protein>
<dbReference type="PANTHER" id="PTHR32294">
    <property type="entry name" value="DNA POLYMERASE III SUBUNIT ALPHA"/>
    <property type="match status" value="1"/>
</dbReference>
<dbReference type="InterPro" id="IPR004805">
    <property type="entry name" value="DnaE2/DnaE/PolC"/>
</dbReference>
<evidence type="ECO:0000256" key="12">
    <source>
        <dbReference type="SAM" id="Coils"/>
    </source>
</evidence>
<comment type="subcellular location">
    <subcellularLocation>
        <location evidence="11">Cytoplasm</location>
    </subcellularLocation>
</comment>
<keyword evidence="5 11" id="KW-0235">DNA replication</keyword>
<dbReference type="Pfam" id="PF02811">
    <property type="entry name" value="PHP"/>
    <property type="match status" value="1"/>
</dbReference>
<dbReference type="CDD" id="cd06127">
    <property type="entry name" value="DEDDh"/>
    <property type="match status" value="1"/>
</dbReference>
<evidence type="ECO:0000256" key="3">
    <source>
        <dbReference type="ARBA" id="ARBA00022679"/>
    </source>
</evidence>
<feature type="domain" description="Polymerase/histidinol phosphatase N-terminal" evidence="14">
    <location>
        <begin position="311"/>
        <end position="378"/>
    </location>
</feature>
<dbReference type="InterPro" id="IPR036397">
    <property type="entry name" value="RNaseH_sf"/>
</dbReference>
<dbReference type="InterPro" id="IPR011708">
    <property type="entry name" value="DNA_pol3_alpha_NTPase_dom"/>
</dbReference>
<dbReference type="RefSeq" id="WP_027123165.1">
    <property type="nucleotide sequence ID" value="NZ_CP103423.1"/>
</dbReference>
<dbReference type="Pfam" id="PF07733">
    <property type="entry name" value="DNA_pol3_alpha"/>
    <property type="match status" value="2"/>
</dbReference>
<dbReference type="PANTHER" id="PTHR32294:SF5">
    <property type="entry name" value="DNA POLYMERASE III POLC-TYPE"/>
    <property type="match status" value="1"/>
</dbReference>
<dbReference type="InterPro" id="IPR003141">
    <property type="entry name" value="Pol/His_phosphatase_N"/>
</dbReference>
<dbReference type="InterPro" id="IPR040982">
    <property type="entry name" value="DNA_pol3_finger"/>
</dbReference>
<dbReference type="GO" id="GO:0003887">
    <property type="term" value="F:DNA-directed DNA polymerase activity"/>
    <property type="evidence" value="ECO:0007669"/>
    <property type="project" value="UniProtKB-EC"/>
</dbReference>
<accession>A0ABY5TUK8</accession>
<gene>
    <name evidence="11" type="primary">polC</name>
    <name evidence="15" type="ORF">NX772_00710</name>
</gene>
<evidence type="ECO:0000259" key="14">
    <source>
        <dbReference type="SMART" id="SM00481"/>
    </source>
</evidence>
<evidence type="ECO:0000256" key="6">
    <source>
        <dbReference type="ARBA" id="ARBA00022722"/>
    </source>
</evidence>
<dbReference type="SMART" id="SM00481">
    <property type="entry name" value="POLIIIAc"/>
    <property type="match status" value="1"/>
</dbReference>
<evidence type="ECO:0000256" key="1">
    <source>
        <dbReference type="ARBA" id="ARBA00003452"/>
    </source>
</evidence>
<dbReference type="Gene3D" id="3.30.1900.20">
    <property type="match status" value="1"/>
</dbReference>
<dbReference type="InterPro" id="IPR013520">
    <property type="entry name" value="Ribonucl_H"/>
</dbReference>
<dbReference type="InterPro" id="IPR006308">
    <property type="entry name" value="Pol_III_a_PolC-type_gram_pos"/>
</dbReference>
<dbReference type="InterPro" id="IPR012337">
    <property type="entry name" value="RNaseH-like_sf"/>
</dbReference>
<evidence type="ECO:0000256" key="11">
    <source>
        <dbReference type="HAMAP-Rule" id="MF_00356"/>
    </source>
</evidence>
<evidence type="ECO:0000256" key="10">
    <source>
        <dbReference type="ARBA" id="ARBA00049244"/>
    </source>
</evidence>
<evidence type="ECO:0000256" key="9">
    <source>
        <dbReference type="ARBA" id="ARBA00022932"/>
    </source>
</evidence>
<reference evidence="15" key="1">
    <citation type="submission" date="2022-08" db="EMBL/GenBank/DDBJ databases">
        <title>Complete genome sequence of Mycoplasma molare type strain H 542.</title>
        <authorList>
            <person name="Spergser J."/>
        </authorList>
    </citation>
    <scope>NUCLEOTIDE SEQUENCE</scope>
    <source>
        <strain evidence="15">H 542</strain>
    </source>
</reference>
<organism evidence="15 16">
    <name type="scientific">Mesomycoplasma molare</name>
    <dbReference type="NCBI Taxonomy" id="171288"/>
    <lineage>
        <taxon>Bacteria</taxon>
        <taxon>Bacillati</taxon>
        <taxon>Mycoplasmatota</taxon>
        <taxon>Mycoplasmoidales</taxon>
        <taxon>Metamycoplasmataceae</taxon>
        <taxon>Mesomycoplasma</taxon>
    </lineage>
</organism>
<name>A0ABY5TUK8_9BACT</name>
<keyword evidence="3 11" id="KW-0808">Transferase</keyword>
<evidence type="ECO:0000313" key="16">
    <source>
        <dbReference type="Proteomes" id="UP001058364"/>
    </source>
</evidence>
<keyword evidence="7 11" id="KW-0378">Hydrolase</keyword>
<feature type="coiled-coil region" evidence="12">
    <location>
        <begin position="149"/>
        <end position="176"/>
    </location>
</feature>
<dbReference type="Gene3D" id="3.20.20.140">
    <property type="entry name" value="Metal-dependent hydrolases"/>
    <property type="match status" value="2"/>
</dbReference>
<dbReference type="Gene3D" id="3.30.420.10">
    <property type="entry name" value="Ribonuclease H-like superfamily/Ribonuclease H"/>
    <property type="match status" value="1"/>
</dbReference>
<keyword evidence="6 11" id="KW-0540">Nuclease</keyword>
<dbReference type="Pfam" id="PF17657">
    <property type="entry name" value="DNA_pol3_finger"/>
    <property type="match status" value="1"/>
</dbReference>
<keyword evidence="9 11" id="KW-0239">DNA-directed DNA polymerase</keyword>
<dbReference type="InterPro" id="IPR012340">
    <property type="entry name" value="NA-bd_OB-fold"/>
</dbReference>